<reference evidence="1 2" key="1">
    <citation type="submission" date="2019-09" db="EMBL/GenBank/DDBJ databases">
        <title>Chitinophaga ginsengihumi sp. nov., isolated from soil of ginseng rhizosphere.</title>
        <authorList>
            <person name="Lee J."/>
        </authorList>
    </citation>
    <scope>NUCLEOTIDE SEQUENCE [LARGE SCALE GENOMIC DNA]</scope>
    <source>
        <strain evidence="1 2">BN140078</strain>
    </source>
</reference>
<dbReference type="EMBL" id="VUOC01000004">
    <property type="protein sequence ID" value="KAA2239980.1"/>
    <property type="molecule type" value="Genomic_DNA"/>
</dbReference>
<organism evidence="1 2">
    <name type="scientific">Chitinophaga agrisoli</name>
    <dbReference type="NCBI Taxonomy" id="2607653"/>
    <lineage>
        <taxon>Bacteria</taxon>
        <taxon>Pseudomonadati</taxon>
        <taxon>Bacteroidota</taxon>
        <taxon>Chitinophagia</taxon>
        <taxon>Chitinophagales</taxon>
        <taxon>Chitinophagaceae</taxon>
        <taxon>Chitinophaga</taxon>
    </lineage>
</organism>
<sequence length="66" mass="6708">MILAFPLSPLSPLGPCVPAGPAGPAGPASPSLEQDTAVKTIDKINALAIALNIENRCINGLFVLVE</sequence>
<comment type="caution">
    <text evidence="1">The sequence shown here is derived from an EMBL/GenBank/DDBJ whole genome shotgun (WGS) entry which is preliminary data.</text>
</comment>
<name>A0A5B2VMT6_9BACT</name>
<proteinExistence type="predicted"/>
<dbReference type="AlphaFoldDB" id="A0A5B2VMT6"/>
<dbReference type="Proteomes" id="UP000324611">
    <property type="component" value="Unassembled WGS sequence"/>
</dbReference>
<evidence type="ECO:0000313" key="2">
    <source>
        <dbReference type="Proteomes" id="UP000324611"/>
    </source>
</evidence>
<accession>A0A5B2VMT6</accession>
<protein>
    <submittedName>
        <fullName evidence="1">Uncharacterized protein</fullName>
    </submittedName>
</protein>
<gene>
    <name evidence="1" type="ORF">F0L74_27760</name>
</gene>
<evidence type="ECO:0000313" key="1">
    <source>
        <dbReference type="EMBL" id="KAA2239980.1"/>
    </source>
</evidence>
<reference evidence="1 2" key="2">
    <citation type="submission" date="2019-09" db="EMBL/GenBank/DDBJ databases">
        <authorList>
            <person name="Jin C."/>
        </authorList>
    </citation>
    <scope>NUCLEOTIDE SEQUENCE [LARGE SCALE GENOMIC DNA]</scope>
    <source>
        <strain evidence="1 2">BN140078</strain>
    </source>
</reference>
<keyword evidence="2" id="KW-1185">Reference proteome</keyword>